<dbReference type="InterPro" id="IPR002298">
    <property type="entry name" value="DNA_polymerase_A"/>
</dbReference>
<dbReference type="GO" id="GO:0006629">
    <property type="term" value="P:lipid metabolic process"/>
    <property type="evidence" value="ECO:0007669"/>
    <property type="project" value="InterPro"/>
</dbReference>
<dbReference type="PANTHER" id="PTHR10133">
    <property type="entry name" value="DNA POLYMERASE I"/>
    <property type="match status" value="1"/>
</dbReference>
<reference evidence="3 4" key="1">
    <citation type="submission" date="2016-02" db="EMBL/GenBank/DDBJ databases">
        <title>Genome analysis of coral dinoflagellate symbionts highlights evolutionary adaptations to a symbiotic lifestyle.</title>
        <authorList>
            <person name="Aranda M."/>
            <person name="Li Y."/>
            <person name="Liew Y.J."/>
            <person name="Baumgarten S."/>
            <person name="Simakov O."/>
            <person name="Wilson M."/>
            <person name="Piel J."/>
            <person name="Ashoor H."/>
            <person name="Bougouffa S."/>
            <person name="Bajic V.B."/>
            <person name="Ryu T."/>
            <person name="Ravasi T."/>
            <person name="Bayer T."/>
            <person name="Micklem G."/>
            <person name="Kim H."/>
            <person name="Bhak J."/>
            <person name="Lajeunesse T.C."/>
            <person name="Voolstra C.R."/>
        </authorList>
    </citation>
    <scope>NUCLEOTIDE SEQUENCE [LARGE SCALE GENOMIC DNA]</scope>
    <source>
        <strain evidence="3 4">CCMP2467</strain>
    </source>
</reference>
<dbReference type="Gene3D" id="3.40.50.1820">
    <property type="entry name" value="alpha/beta hydrolase"/>
    <property type="match status" value="1"/>
</dbReference>
<dbReference type="Pfam" id="PF01145">
    <property type="entry name" value="Band_7"/>
    <property type="match status" value="1"/>
</dbReference>
<name>A0A1Q9D8I7_SYMMI</name>
<dbReference type="SUPFAM" id="SSF56672">
    <property type="entry name" value="DNA/RNA polymerases"/>
    <property type="match status" value="2"/>
</dbReference>
<accession>A0A1Q9D8I7</accession>
<dbReference type="InterPro" id="IPR001098">
    <property type="entry name" value="DNA-dir_DNA_pol_A_palm_dom"/>
</dbReference>
<evidence type="ECO:0000256" key="1">
    <source>
        <dbReference type="ARBA" id="ARBA00022705"/>
    </source>
</evidence>
<dbReference type="EMBL" id="LSRX01000664">
    <property type="protein sequence ID" value="OLP91480.1"/>
    <property type="molecule type" value="Genomic_DNA"/>
</dbReference>
<dbReference type="GO" id="GO:0003677">
    <property type="term" value="F:DNA binding"/>
    <property type="evidence" value="ECO:0007669"/>
    <property type="project" value="InterPro"/>
</dbReference>
<dbReference type="InterPro" id="IPR029058">
    <property type="entry name" value="AB_hydrolase_fold"/>
</dbReference>
<comment type="caution">
    <text evidence="3">The sequence shown here is derived from an EMBL/GenBank/DDBJ whole genome shotgun (WGS) entry which is preliminary data.</text>
</comment>
<dbReference type="Gene3D" id="1.20.1060.10">
    <property type="entry name" value="Taq DNA Polymerase, Chain T, domain 4"/>
    <property type="match status" value="1"/>
</dbReference>
<dbReference type="Proteomes" id="UP000186817">
    <property type="component" value="Unassembled WGS sequence"/>
</dbReference>
<dbReference type="InterPro" id="IPR001107">
    <property type="entry name" value="Band_7"/>
</dbReference>
<keyword evidence="1" id="KW-0235">DNA replication</keyword>
<evidence type="ECO:0000313" key="4">
    <source>
        <dbReference type="Proteomes" id="UP000186817"/>
    </source>
</evidence>
<protein>
    <submittedName>
        <fullName evidence="3">DNA polymerase I A, chloroplastic/mitochondrial</fullName>
    </submittedName>
</protein>
<dbReference type="SUPFAM" id="SSF53474">
    <property type="entry name" value="alpha/beta-Hydrolases"/>
    <property type="match status" value="1"/>
</dbReference>
<dbReference type="AlphaFoldDB" id="A0A1Q9D8I7"/>
<dbReference type="OrthoDB" id="275278at2759"/>
<dbReference type="PANTHER" id="PTHR10133:SF27">
    <property type="entry name" value="DNA POLYMERASE NU"/>
    <property type="match status" value="1"/>
</dbReference>
<dbReference type="GO" id="GO:0006302">
    <property type="term" value="P:double-strand break repair"/>
    <property type="evidence" value="ECO:0007669"/>
    <property type="project" value="TreeGrafter"/>
</dbReference>
<keyword evidence="4" id="KW-1185">Reference proteome</keyword>
<dbReference type="Pfam" id="PF26363">
    <property type="entry name" value="Phospholipase-like"/>
    <property type="match status" value="1"/>
</dbReference>
<dbReference type="Gene3D" id="3.30.70.370">
    <property type="match status" value="2"/>
</dbReference>
<proteinExistence type="predicted"/>
<evidence type="ECO:0000259" key="2">
    <source>
        <dbReference type="SMART" id="SM00482"/>
    </source>
</evidence>
<dbReference type="GO" id="GO:0006261">
    <property type="term" value="P:DNA-templated DNA replication"/>
    <property type="evidence" value="ECO:0007669"/>
    <property type="project" value="InterPro"/>
</dbReference>
<feature type="domain" description="DNA-directed DNA polymerase family A palm" evidence="2">
    <location>
        <begin position="970"/>
        <end position="1152"/>
    </location>
</feature>
<dbReference type="SMART" id="SM00482">
    <property type="entry name" value="POLAc"/>
    <property type="match status" value="1"/>
</dbReference>
<dbReference type="Pfam" id="PF00476">
    <property type="entry name" value="DNA_pol_A"/>
    <property type="match status" value="2"/>
</dbReference>
<sequence length="1195" mass="134191">MTNLPGSDFNATLESQFPGWTLVFERRAGKSLSDKSRDGYYDWTTFFELADPQNESTLFAVRGTQSPLEVLQDVNIFTPVVLTQIAAFFGPDLTSSVTKTVFSLFAGLPSIDKDFFQAFLAHVRARVRSDPSRRYYLTGHSLGGGLAKLVALEVGQPSVTFAAPGLRYTSQMLLSKEAQAIYSGNELLEAGEHLSTVVVPEHDLVSRIDQQLGAQLGVACVITWRLFNHLKLRLLERPWITEVHKLRVSQLLNDDAAADAIAAELRTYGTKPKPFSCARRSTKTSEFRSLAGTPGTVQLRTGQTMWNFYQQNLRELPECLAKMQDRGVPVDAATLARLEDISRKDLETKTNLLRETLKSIRKPDGSLLCEDASAININSSQQLQTLLFGGARNKFNSLETLQVTRSFHSAEGSGKKRFELSSLGLEPGKKSIDFTDKGWPSTRKEAVAQLRSRGEVKRQLAEAGFNEEAVGNVEAALGYLSDCKQIETNARMLTALQKAVVKDRIHPSWQFATSTGRLTCSQPNLHSLVAGTKDIYGVRAAFKAQPGHKLVLADYSQLELRILAHISQCRIMSQGLHQGGDYHAQVAVEMFDHVREAVEKDGVTVDNSGAQTVRHSAQESADRQGLVLRCLPIPLAIMGIMDLTVGDLTPEKGEKKCCCCCCSCFGFIIFILFITSFQQVNRLHAGLLRNGLTGEVGLERAYLQGRYFVGFWNEFVHFPTTLNTIEFADEAVEEGVQQLGKLRSRDKDGKQIWLDVSVQYRIYPEELPQIYREMTKVYEDVYISELRGALQQVTNEFAIDQAWRDYPSVQKKMHDVCKAVLLQRHAECWGLQLWGIRLQVEYENQLIRTQVRKQAEETARATQLQTEYRQKTEVILAEYVANVTIINQKGVADKNRIERDSVSAAQSALVTAQGEVLKIVQDEVKLNATEWMPERIMTPEQLVQYQRILMLKNKKSANFAVKSIGQSQSVSTSHHDTALCVLAVPCVRGPRRILSGYRMLPRNVPESAFPEERNRAKAVNFGIIYGMTSSRLAEDLDIPKEEATALMQAWYKNKPMVQSWKKRVEEHAQQEQVSLSLLGRERHLPLLDDQASAFYREKSKRAAVNFAIQGSAADVVTAVMLQLENCQELKQMGYHMIMQVHDEIILDGPEEHAEKAAEILREIMMKPFKEIQQNYEFRVPLEVNIAIGDTLQAKA</sequence>
<evidence type="ECO:0000313" key="3">
    <source>
        <dbReference type="EMBL" id="OLP91480.1"/>
    </source>
</evidence>
<dbReference type="InterPro" id="IPR043502">
    <property type="entry name" value="DNA/RNA_pol_sf"/>
</dbReference>
<organism evidence="3 4">
    <name type="scientific">Symbiodinium microadriaticum</name>
    <name type="common">Dinoflagellate</name>
    <name type="synonym">Zooxanthella microadriatica</name>
    <dbReference type="NCBI Taxonomy" id="2951"/>
    <lineage>
        <taxon>Eukaryota</taxon>
        <taxon>Sar</taxon>
        <taxon>Alveolata</taxon>
        <taxon>Dinophyceae</taxon>
        <taxon>Suessiales</taxon>
        <taxon>Symbiodiniaceae</taxon>
        <taxon>Symbiodinium</taxon>
    </lineage>
</organism>
<dbReference type="PRINTS" id="PR00868">
    <property type="entry name" value="DNAPOLI"/>
</dbReference>
<gene>
    <name evidence="3" type="primary">POLIA</name>
    <name evidence="3" type="ORF">AK812_SmicGene26817</name>
</gene>
<dbReference type="GO" id="GO:0003887">
    <property type="term" value="F:DNA-directed DNA polymerase activity"/>
    <property type="evidence" value="ECO:0007669"/>
    <property type="project" value="InterPro"/>
</dbReference>
<dbReference type="Gene3D" id="1.10.150.20">
    <property type="entry name" value="5' to 3' exonuclease, C-terminal subdomain"/>
    <property type="match status" value="1"/>
</dbReference>